<dbReference type="AlphaFoldDB" id="A0A8H6ZJZ6"/>
<dbReference type="PANTHER" id="PTHR35870">
    <property type="entry name" value="PROTEIN, PUTATIVE (AFU_ORTHOLOGUE AFUA_5G03330)-RELATED"/>
    <property type="match status" value="1"/>
</dbReference>
<dbReference type="RefSeq" id="XP_036625821.1">
    <property type="nucleotide sequence ID" value="XM_036772175.1"/>
</dbReference>
<evidence type="ECO:0000313" key="2">
    <source>
        <dbReference type="EMBL" id="KAF7416274.1"/>
    </source>
</evidence>
<dbReference type="OrthoDB" id="10004862at2759"/>
<dbReference type="GO" id="GO:0016491">
    <property type="term" value="F:oxidoreductase activity"/>
    <property type="evidence" value="ECO:0007669"/>
    <property type="project" value="UniProtKB-KW"/>
</dbReference>
<dbReference type="Pfam" id="PF14027">
    <property type="entry name" value="Questin_oxidase"/>
    <property type="match status" value="1"/>
</dbReference>
<dbReference type="GeneID" id="59372380"/>
<dbReference type="PANTHER" id="PTHR35870:SF1">
    <property type="entry name" value="PROTEIN, PUTATIVE (AFU_ORTHOLOGUE AFUA_5G03330)-RELATED"/>
    <property type="match status" value="1"/>
</dbReference>
<organism evidence="2 3">
    <name type="scientific">Pleurotus ostreatus</name>
    <name type="common">Oyster mushroom</name>
    <name type="synonym">White-rot fungus</name>
    <dbReference type="NCBI Taxonomy" id="5322"/>
    <lineage>
        <taxon>Eukaryota</taxon>
        <taxon>Fungi</taxon>
        <taxon>Dikarya</taxon>
        <taxon>Basidiomycota</taxon>
        <taxon>Agaricomycotina</taxon>
        <taxon>Agaricomycetes</taxon>
        <taxon>Agaricomycetidae</taxon>
        <taxon>Agaricales</taxon>
        <taxon>Pleurotineae</taxon>
        <taxon>Pleurotaceae</taxon>
        <taxon>Pleurotus</taxon>
    </lineage>
</organism>
<dbReference type="VEuPathDB" id="FungiDB:PC9H_002539"/>
<evidence type="ECO:0008006" key="4">
    <source>
        <dbReference type="Google" id="ProtNLM"/>
    </source>
</evidence>
<comment type="caution">
    <text evidence="2">The sequence shown here is derived from an EMBL/GenBank/DDBJ whole genome shotgun (WGS) entry which is preliminary data.</text>
</comment>
<sequence length="487" mass="53661">MSTSTFELFPDPAPAPSPISPFRWAGISPQTTAALRETLQANHEKWHLFFNDRRFHNHGAHAIIAAWALGADADIIRAVYQHSADYQRPAFKSPAPITAQNFNEHLGKVEYYSSYLEFFKGEVQAKGFSSVLEEYVFAEKSNFAGGAQPQMLNRFMSGVIHPLIYMGYGAEFGLPGMIIEGLAQTAVHEVEATKLIPPSAFSPATSEHNLITRLASVLVLDNLPVSKASTTPGVHAFTIVARLLKDPKFDVKKIGKSSDFGYLVDNLGEPLLKVLDDWVVDASDPKVVEKKIEEIIFTNVLLYAVPGWKEGQDFKANFFTMHLVTSALFLPSLVPYLRPASQGLLLKSYFAFSLAWYLSQGAPALDIPGFFAADTLHPSQPGTRPTPWEGALGSPAAASNPNPWFPIIQNSIISPDEHVPKIQRALAHYSAIYGSRRAGEGDLKDTELEDADKVDGSLFIRAAGLTDKRMGRIHSGEKANDFWDREF</sequence>
<dbReference type="Proteomes" id="UP000623687">
    <property type="component" value="Unassembled WGS sequence"/>
</dbReference>
<name>A0A8H6ZJZ6_PLEOS</name>
<evidence type="ECO:0000313" key="3">
    <source>
        <dbReference type="Proteomes" id="UP000623687"/>
    </source>
</evidence>
<gene>
    <name evidence="2" type="ORF">PC9H_002539</name>
</gene>
<proteinExistence type="predicted"/>
<dbReference type="EMBL" id="JACETU010000011">
    <property type="protein sequence ID" value="KAF7416274.1"/>
    <property type="molecule type" value="Genomic_DNA"/>
</dbReference>
<reference evidence="2" key="1">
    <citation type="submission" date="2019-07" db="EMBL/GenBank/DDBJ databases">
        <authorList>
            <person name="Palmer J.M."/>
        </authorList>
    </citation>
    <scope>NUCLEOTIDE SEQUENCE</scope>
    <source>
        <strain evidence="2">PC9</strain>
    </source>
</reference>
<dbReference type="InterPro" id="IPR025337">
    <property type="entry name" value="Questin_oxidase-like"/>
</dbReference>
<keyword evidence="1" id="KW-0560">Oxidoreductase</keyword>
<accession>A0A8H6ZJZ6</accession>
<keyword evidence="3" id="KW-1185">Reference proteome</keyword>
<evidence type="ECO:0000256" key="1">
    <source>
        <dbReference type="ARBA" id="ARBA00023002"/>
    </source>
</evidence>
<protein>
    <recommendedName>
        <fullName evidence="4">Oxidoreductase AflY</fullName>
    </recommendedName>
</protein>